<dbReference type="InterPro" id="IPR012724">
    <property type="entry name" value="DnaJ"/>
</dbReference>
<name>B3ESY3_AMOA5</name>
<evidence type="ECO:0000256" key="2">
    <source>
        <dbReference type="ARBA" id="ARBA00022705"/>
    </source>
</evidence>
<evidence type="ECO:0000313" key="16">
    <source>
        <dbReference type="Proteomes" id="UP000001227"/>
    </source>
</evidence>
<dbReference type="Pfam" id="PF00226">
    <property type="entry name" value="DnaJ"/>
    <property type="match status" value="1"/>
</dbReference>
<dbReference type="HOGENOM" id="CLU_017633_0_7_10"/>
<dbReference type="OrthoDB" id="9779889at2"/>
<feature type="binding site" evidence="11">
    <location>
        <position position="191"/>
    </location>
    <ligand>
        <name>Zn(2+)</name>
        <dbReference type="ChEBI" id="CHEBI:29105"/>
        <label>2</label>
    </ligand>
</feature>
<evidence type="ECO:0000256" key="8">
    <source>
        <dbReference type="ARBA" id="ARBA00023186"/>
    </source>
</evidence>
<dbReference type="InterPro" id="IPR008971">
    <property type="entry name" value="HSP40/DnaJ_pept-bd"/>
</dbReference>
<feature type="zinc finger region" description="CR-type" evidence="12">
    <location>
        <begin position="135"/>
        <end position="217"/>
    </location>
</feature>
<dbReference type="STRING" id="452471.Aasi_0979"/>
<dbReference type="PRINTS" id="PR00625">
    <property type="entry name" value="JDOMAIN"/>
</dbReference>
<dbReference type="eggNOG" id="COG0484">
    <property type="taxonomic scope" value="Bacteria"/>
</dbReference>
<keyword evidence="6 11" id="KW-0862">Zinc</keyword>
<evidence type="ECO:0000256" key="5">
    <source>
        <dbReference type="ARBA" id="ARBA00022771"/>
    </source>
</evidence>
<feature type="repeat" description="CXXCXGXG motif" evidence="11">
    <location>
        <begin position="148"/>
        <end position="155"/>
    </location>
</feature>
<dbReference type="GO" id="GO:0008270">
    <property type="term" value="F:zinc ion binding"/>
    <property type="evidence" value="ECO:0007669"/>
    <property type="project" value="UniProtKB-UniRule"/>
</dbReference>
<dbReference type="GO" id="GO:0005524">
    <property type="term" value="F:ATP binding"/>
    <property type="evidence" value="ECO:0007669"/>
    <property type="project" value="InterPro"/>
</dbReference>
<feature type="binding site" evidence="11">
    <location>
        <position position="151"/>
    </location>
    <ligand>
        <name>Zn(2+)</name>
        <dbReference type="ChEBI" id="CHEBI:29105"/>
        <label>1</label>
    </ligand>
</feature>
<keyword evidence="3 11" id="KW-0479">Metal-binding</keyword>
<keyword evidence="7 11" id="KW-0346">Stress response</keyword>
<dbReference type="RefSeq" id="WP_012473100.1">
    <property type="nucleotide sequence ID" value="NC_010830.1"/>
</dbReference>
<keyword evidence="5 11" id="KW-0863">Zinc-finger</keyword>
<dbReference type="AlphaFoldDB" id="B3ESY3"/>
<dbReference type="PROSITE" id="PS50076">
    <property type="entry name" value="DNAJ_2"/>
    <property type="match status" value="1"/>
</dbReference>
<evidence type="ECO:0000256" key="10">
    <source>
        <dbReference type="ARBA" id="ARBA00067609"/>
    </source>
</evidence>
<feature type="binding site" evidence="11">
    <location>
        <position position="168"/>
    </location>
    <ligand>
        <name>Zn(2+)</name>
        <dbReference type="ChEBI" id="CHEBI:29105"/>
        <label>2</label>
    </ligand>
</feature>
<comment type="subcellular location">
    <subcellularLocation>
        <location evidence="11">Cytoplasm</location>
    </subcellularLocation>
</comment>
<evidence type="ECO:0000256" key="1">
    <source>
        <dbReference type="ARBA" id="ARBA00022490"/>
    </source>
</evidence>
<dbReference type="NCBIfam" id="TIGR02349">
    <property type="entry name" value="DnaJ_bact"/>
    <property type="match status" value="1"/>
</dbReference>
<dbReference type="PANTHER" id="PTHR43096">
    <property type="entry name" value="DNAJ HOMOLOG 1, MITOCHONDRIAL-RELATED"/>
    <property type="match status" value="1"/>
</dbReference>
<keyword evidence="1 11" id="KW-0963">Cytoplasm</keyword>
<evidence type="ECO:0000256" key="3">
    <source>
        <dbReference type="ARBA" id="ARBA00022723"/>
    </source>
</evidence>
<dbReference type="InterPro" id="IPR018253">
    <property type="entry name" value="DnaJ_domain_CS"/>
</dbReference>
<evidence type="ECO:0000256" key="6">
    <source>
        <dbReference type="ARBA" id="ARBA00022833"/>
    </source>
</evidence>
<feature type="binding site" evidence="11">
    <location>
        <position position="194"/>
    </location>
    <ligand>
        <name>Zn(2+)</name>
        <dbReference type="ChEBI" id="CHEBI:29105"/>
        <label>2</label>
    </ligand>
</feature>
<protein>
    <recommendedName>
        <fullName evidence="10 11">Chaperone protein DnaJ</fullName>
    </recommendedName>
</protein>
<feature type="repeat" description="CXXCXGXG motif" evidence="11">
    <location>
        <begin position="205"/>
        <end position="212"/>
    </location>
</feature>
<dbReference type="Gene3D" id="2.10.230.10">
    <property type="entry name" value="Heat shock protein DnaJ, cysteine-rich domain"/>
    <property type="match status" value="1"/>
</dbReference>
<gene>
    <name evidence="11" type="primary">dnaJ</name>
    <name evidence="15" type="ordered locus">Aasi_0979</name>
</gene>
<dbReference type="Gene3D" id="1.10.287.110">
    <property type="entry name" value="DnaJ domain"/>
    <property type="match status" value="1"/>
</dbReference>
<reference evidence="15 16" key="1">
    <citation type="journal article" date="2010" name="J. Bacteriol.">
        <title>The genome of the amoeba symbiont 'Candidatus Amoebophilus asiaticus' reveals common mechanisms for host cell interaction among amoeba-associated bacteria.</title>
        <authorList>
            <person name="Schmitz-Esser S."/>
            <person name="Tischler P."/>
            <person name="Arnold R."/>
            <person name="Montanaro J."/>
            <person name="Wagner M."/>
            <person name="Rattei T."/>
            <person name="Horn M."/>
        </authorList>
    </citation>
    <scope>NUCLEOTIDE SEQUENCE [LARGE SCALE GENOMIC DNA]</scope>
    <source>
        <strain evidence="15 16">5a2</strain>
    </source>
</reference>
<accession>B3ESY3</accession>
<evidence type="ECO:0000313" key="15">
    <source>
        <dbReference type="EMBL" id="ACE06335.1"/>
    </source>
</evidence>
<dbReference type="FunFam" id="2.60.260.20:FF:000005">
    <property type="entry name" value="Chaperone protein dnaJ 1, mitochondrial"/>
    <property type="match status" value="1"/>
</dbReference>
<comment type="cofactor">
    <cofactor evidence="11">
        <name>Zn(2+)</name>
        <dbReference type="ChEBI" id="CHEBI:29105"/>
    </cofactor>
    <text evidence="11">Binds 2 Zn(2+) ions per monomer.</text>
</comment>
<dbReference type="GO" id="GO:0031072">
    <property type="term" value="F:heat shock protein binding"/>
    <property type="evidence" value="ECO:0007669"/>
    <property type="project" value="InterPro"/>
</dbReference>
<dbReference type="GO" id="GO:0006260">
    <property type="term" value="P:DNA replication"/>
    <property type="evidence" value="ECO:0007669"/>
    <property type="project" value="UniProtKB-KW"/>
</dbReference>
<dbReference type="GO" id="GO:0042026">
    <property type="term" value="P:protein refolding"/>
    <property type="evidence" value="ECO:0007669"/>
    <property type="project" value="TreeGrafter"/>
</dbReference>
<feature type="binding site" evidence="11">
    <location>
        <position position="205"/>
    </location>
    <ligand>
        <name>Zn(2+)</name>
        <dbReference type="ChEBI" id="CHEBI:29105"/>
        <label>1</label>
    </ligand>
</feature>
<feature type="binding site" evidence="11">
    <location>
        <position position="165"/>
    </location>
    <ligand>
        <name>Zn(2+)</name>
        <dbReference type="ChEBI" id="CHEBI:29105"/>
        <label>2</label>
    </ligand>
</feature>
<dbReference type="InterPro" id="IPR036869">
    <property type="entry name" value="J_dom_sf"/>
</dbReference>
<dbReference type="SUPFAM" id="SSF46565">
    <property type="entry name" value="Chaperone J-domain"/>
    <property type="match status" value="1"/>
</dbReference>
<comment type="domain">
    <text evidence="11">The J domain is necessary and sufficient to stimulate DnaK ATPase activity. Zinc center 1 plays an important role in the autonomous, DnaK-independent chaperone activity of DnaJ. Zinc center 2 is essential for interaction with DnaK and for DnaJ activity.</text>
</comment>
<dbReference type="InterPro" id="IPR002939">
    <property type="entry name" value="DnaJ_C"/>
</dbReference>
<keyword evidence="2 11" id="KW-0235">DNA replication</keyword>
<feature type="repeat" description="CXXCXGXG motif" evidence="11">
    <location>
        <begin position="191"/>
        <end position="198"/>
    </location>
</feature>
<dbReference type="Gene3D" id="2.60.260.20">
    <property type="entry name" value="Urease metallochaperone UreE, N-terminal domain"/>
    <property type="match status" value="2"/>
</dbReference>
<dbReference type="Proteomes" id="UP000001227">
    <property type="component" value="Chromosome"/>
</dbReference>
<organism evidence="15 16">
    <name type="scientific">Amoebophilus asiaticus (strain 5a2)</name>
    <dbReference type="NCBI Taxonomy" id="452471"/>
    <lineage>
        <taxon>Bacteria</taxon>
        <taxon>Pseudomonadati</taxon>
        <taxon>Bacteroidota</taxon>
        <taxon>Cytophagia</taxon>
        <taxon>Cytophagales</taxon>
        <taxon>Amoebophilaceae</taxon>
        <taxon>Candidatus Amoebophilus</taxon>
    </lineage>
</organism>
<feature type="domain" description="CR-type" evidence="14">
    <location>
        <begin position="135"/>
        <end position="217"/>
    </location>
</feature>
<dbReference type="SUPFAM" id="SSF49493">
    <property type="entry name" value="HSP40/DnaJ peptide-binding domain"/>
    <property type="match status" value="2"/>
</dbReference>
<dbReference type="CDD" id="cd06257">
    <property type="entry name" value="DnaJ"/>
    <property type="match status" value="1"/>
</dbReference>
<evidence type="ECO:0000256" key="7">
    <source>
        <dbReference type="ARBA" id="ARBA00023016"/>
    </source>
</evidence>
<dbReference type="PROSITE" id="PS51188">
    <property type="entry name" value="ZF_CR"/>
    <property type="match status" value="1"/>
</dbReference>
<dbReference type="HAMAP" id="MF_01152">
    <property type="entry name" value="DnaJ"/>
    <property type="match status" value="1"/>
</dbReference>
<dbReference type="InterPro" id="IPR001623">
    <property type="entry name" value="DnaJ_domain"/>
</dbReference>
<dbReference type="EMBL" id="CP001102">
    <property type="protein sequence ID" value="ACE06335.1"/>
    <property type="molecule type" value="Genomic_DNA"/>
</dbReference>
<evidence type="ECO:0000256" key="4">
    <source>
        <dbReference type="ARBA" id="ARBA00022737"/>
    </source>
</evidence>
<comment type="subunit">
    <text evidence="11">Homodimer.</text>
</comment>
<dbReference type="PROSITE" id="PS00636">
    <property type="entry name" value="DNAJ_1"/>
    <property type="match status" value="1"/>
</dbReference>
<feature type="domain" description="J" evidence="13">
    <location>
        <begin position="5"/>
        <end position="70"/>
    </location>
</feature>
<dbReference type="GO" id="GO:0009408">
    <property type="term" value="P:response to heat"/>
    <property type="evidence" value="ECO:0007669"/>
    <property type="project" value="InterPro"/>
</dbReference>
<dbReference type="FunFam" id="2.10.230.10:FF:000002">
    <property type="entry name" value="Molecular chaperone DnaJ"/>
    <property type="match status" value="1"/>
</dbReference>
<dbReference type="KEGG" id="aas:Aasi_0979"/>
<dbReference type="PANTHER" id="PTHR43096:SF48">
    <property type="entry name" value="CHAPERONE PROTEIN DNAJ"/>
    <property type="match status" value="1"/>
</dbReference>
<dbReference type="SMART" id="SM00271">
    <property type="entry name" value="DnaJ"/>
    <property type="match status" value="1"/>
</dbReference>
<comment type="function">
    <text evidence="11">Participates actively in the response to hyperosmotic and heat shock by preventing the aggregation of stress-denatured proteins and by disaggregating proteins, also in an autonomous, DnaK-independent fashion. Unfolded proteins bind initially to DnaJ; upon interaction with the DnaJ-bound protein, DnaK hydrolyzes its bound ATP, resulting in the formation of a stable complex. GrpE releases ADP from DnaK; ATP binding to DnaK triggers the release of the substrate protein, thus completing the reaction cycle. Several rounds of ATP-dependent interactions between DnaJ, DnaK and GrpE are required for fully efficient folding. Also involved, together with DnaK and GrpE, in the DNA replication of plasmids through activation of initiation proteins.</text>
</comment>
<proteinExistence type="inferred from homology"/>
<feature type="binding site" evidence="11">
    <location>
        <position position="148"/>
    </location>
    <ligand>
        <name>Zn(2+)</name>
        <dbReference type="ChEBI" id="CHEBI:29105"/>
        <label>1</label>
    </ligand>
</feature>
<dbReference type="Pfam" id="PF01556">
    <property type="entry name" value="DnaJ_C"/>
    <property type="match status" value="1"/>
</dbReference>
<keyword evidence="4 11" id="KW-0677">Repeat</keyword>
<feature type="repeat" description="CXXCXGXG motif" evidence="11">
    <location>
        <begin position="165"/>
        <end position="172"/>
    </location>
</feature>
<evidence type="ECO:0000259" key="13">
    <source>
        <dbReference type="PROSITE" id="PS50076"/>
    </source>
</evidence>
<dbReference type="Pfam" id="PF00684">
    <property type="entry name" value="DnaJ_CXXCXGXG"/>
    <property type="match status" value="1"/>
</dbReference>
<dbReference type="GO" id="GO:0005737">
    <property type="term" value="C:cytoplasm"/>
    <property type="evidence" value="ECO:0007669"/>
    <property type="project" value="UniProtKB-SubCell"/>
</dbReference>
<evidence type="ECO:0000259" key="14">
    <source>
        <dbReference type="PROSITE" id="PS51188"/>
    </source>
</evidence>
<evidence type="ECO:0000256" key="9">
    <source>
        <dbReference type="ARBA" id="ARBA00061004"/>
    </source>
</evidence>
<dbReference type="NCBIfam" id="NF008035">
    <property type="entry name" value="PRK10767.1"/>
    <property type="match status" value="1"/>
</dbReference>
<dbReference type="CDD" id="cd10719">
    <property type="entry name" value="DnaJ_zf"/>
    <property type="match status" value="1"/>
</dbReference>
<dbReference type="InterPro" id="IPR001305">
    <property type="entry name" value="HSP_DnaJ_Cys-rich_dom"/>
</dbReference>
<keyword evidence="8 11" id="KW-0143">Chaperone</keyword>
<dbReference type="InterPro" id="IPR036410">
    <property type="entry name" value="HSP_DnaJ_Cys-rich_dom_sf"/>
</dbReference>
<dbReference type="SUPFAM" id="SSF57938">
    <property type="entry name" value="DnaJ/Hsp40 cysteine-rich domain"/>
    <property type="match status" value="1"/>
</dbReference>
<keyword evidence="16" id="KW-1185">Reference proteome</keyword>
<comment type="similarity">
    <text evidence="9 11">Belongs to the DnaJ family.</text>
</comment>
<evidence type="ECO:0000256" key="12">
    <source>
        <dbReference type="PROSITE-ProRule" id="PRU00546"/>
    </source>
</evidence>
<feature type="binding site" evidence="11">
    <location>
        <position position="208"/>
    </location>
    <ligand>
        <name>Zn(2+)</name>
        <dbReference type="ChEBI" id="CHEBI:29105"/>
        <label>1</label>
    </ligand>
</feature>
<evidence type="ECO:0000256" key="11">
    <source>
        <dbReference type="HAMAP-Rule" id="MF_01152"/>
    </source>
</evidence>
<sequence>MAKQDYYEILGIKKDATTDEIKKAYRQIALKYHPDKNPNNPEAEEKFKAAAEAYEVLSNPEKRQRYDYLGHDGMREQAYRGSYTQAEDIFGRYSNIFEGTPFESFFQGGRSQQQTRQGSDLRIKLKLTLQEIASGVEKKIKIKRYITCQTCGGNGAQNGTELSTCNTCKGTGEVHRVANTLLGQVVTHSTCSVCHGAGKIITTPCNTCKGEGRIYAEEVVNIKIPAGVTQGMQLSMRGKGNMPPHGGVPGDLLIAIEEKEDDVLKREGKDIHYQLYISFIEAVFGAEKEVPTLSGNVKIKLEPGTQSGKILRLRGKGIKEVDGYGQGDQLVHIQVWTPDKLNKEEREILEKLKDSSNFIPQPGKQEKNFFEKFKSLFRN</sequence>
<dbReference type="CDD" id="cd10747">
    <property type="entry name" value="DnaJ_C"/>
    <property type="match status" value="1"/>
</dbReference>
<dbReference type="GO" id="GO:0051082">
    <property type="term" value="F:unfolded protein binding"/>
    <property type="evidence" value="ECO:0007669"/>
    <property type="project" value="UniProtKB-UniRule"/>
</dbReference>